<feature type="chain" id="PRO_5045797804" description="DUF3806 domain-containing protein" evidence="1">
    <location>
        <begin position="20"/>
        <end position="161"/>
    </location>
</feature>
<feature type="signal peptide" evidence="1">
    <location>
        <begin position="1"/>
        <end position="19"/>
    </location>
</feature>
<evidence type="ECO:0000256" key="1">
    <source>
        <dbReference type="SAM" id="SignalP"/>
    </source>
</evidence>
<dbReference type="Proteomes" id="UP001521137">
    <property type="component" value="Unassembled WGS sequence"/>
</dbReference>
<dbReference type="RefSeq" id="WP_235313516.1">
    <property type="nucleotide sequence ID" value="NZ_JAKGAS010000008.1"/>
</dbReference>
<evidence type="ECO:0000313" key="2">
    <source>
        <dbReference type="EMBL" id="MCF2949414.1"/>
    </source>
</evidence>
<reference evidence="2 3" key="1">
    <citation type="submission" date="2022-01" db="EMBL/GenBank/DDBJ databases">
        <title>Paraglaciecola sp. G1-23.</title>
        <authorList>
            <person name="Jin M.S."/>
            <person name="Han D.M."/>
            <person name="Kim H.M."/>
            <person name="Jeon C.O."/>
        </authorList>
    </citation>
    <scope>NUCLEOTIDE SEQUENCE [LARGE SCALE GENOMIC DNA]</scope>
    <source>
        <strain evidence="2 3">G1-23</strain>
    </source>
</reference>
<organism evidence="2 3">
    <name type="scientific">Paraglaciecola algarum</name>
    <dbReference type="NCBI Taxonomy" id="3050085"/>
    <lineage>
        <taxon>Bacteria</taxon>
        <taxon>Pseudomonadati</taxon>
        <taxon>Pseudomonadota</taxon>
        <taxon>Gammaproteobacteria</taxon>
        <taxon>Alteromonadales</taxon>
        <taxon>Alteromonadaceae</taxon>
        <taxon>Paraglaciecola</taxon>
    </lineage>
</organism>
<accession>A0ABS9D9K3</accession>
<proteinExistence type="predicted"/>
<gene>
    <name evidence="2" type="ORF">L0668_14940</name>
</gene>
<evidence type="ECO:0000313" key="3">
    <source>
        <dbReference type="Proteomes" id="UP001521137"/>
    </source>
</evidence>
<sequence length="161" mass="18132">MKVALLIILLFLTSYHSKAEERFLSHEEVPKSILSRIKEGSKHTVSQMHEQGISHFDYNEASVKFLSEVITDEHLHLSDNAKRILPEIWGAFLGEVIIEELGGKWVKFGDQYAVLVSDSHLCFPMNKVHEQIANGQIDSIYAFYLSTARIANEISSADDGA</sequence>
<keyword evidence="3" id="KW-1185">Reference proteome</keyword>
<evidence type="ECO:0008006" key="4">
    <source>
        <dbReference type="Google" id="ProtNLM"/>
    </source>
</evidence>
<keyword evidence="1" id="KW-0732">Signal</keyword>
<protein>
    <recommendedName>
        <fullName evidence="4">DUF3806 domain-containing protein</fullName>
    </recommendedName>
</protein>
<comment type="caution">
    <text evidence="2">The sequence shown here is derived from an EMBL/GenBank/DDBJ whole genome shotgun (WGS) entry which is preliminary data.</text>
</comment>
<name>A0ABS9D9K3_9ALTE</name>
<dbReference type="EMBL" id="JAKGAS010000008">
    <property type="protein sequence ID" value="MCF2949414.1"/>
    <property type="molecule type" value="Genomic_DNA"/>
</dbReference>